<dbReference type="Gene3D" id="1.10.630.10">
    <property type="entry name" value="Cytochrome P450"/>
    <property type="match status" value="1"/>
</dbReference>
<accession>A0ABT3IN33</accession>
<evidence type="ECO:0000313" key="3">
    <source>
        <dbReference type="EMBL" id="MCW3485389.1"/>
    </source>
</evidence>
<evidence type="ECO:0000313" key="4">
    <source>
        <dbReference type="Proteomes" id="UP001207742"/>
    </source>
</evidence>
<comment type="similarity">
    <text evidence="1 2">Belongs to the cytochrome P450 family.</text>
</comment>
<dbReference type="PANTHER" id="PTHR46696">
    <property type="entry name" value="P450, PUTATIVE (EUROFUNG)-RELATED"/>
    <property type="match status" value="1"/>
</dbReference>
<evidence type="ECO:0000256" key="1">
    <source>
        <dbReference type="ARBA" id="ARBA00010617"/>
    </source>
</evidence>
<keyword evidence="2" id="KW-0503">Monooxygenase</keyword>
<keyword evidence="2" id="KW-0479">Metal-binding</keyword>
<name>A0ABT3IN33_9BACT</name>
<sequence>MHTINFFSESYQKDPYFYYKHMHKEQPLFFHEPTQSYVLSRFEDVERALKDPVFSSRNYAWQVEPLHGVTFIQLDGKEHSRQRNFVAPALRGKELMEQSTTIIQDIATRLLNKLKGKSQADLRMEFTNIFALKVVMSLLGLPDEDTSLFYKWYNSFAVYFEDLSGNPEILQEALRDRDQFHIYLSRIIDERTDDPQHGSDILSTLCNTIVDGKRMDKLEIMGFCGVLMQAGAETTDKGLASLFRNLLMHPDQFTQLLQDRSLIDRAITESLRYTPPLSMILRVTNEKVQVSGGEIPANATVTCLLAAANRDETQFKDPDKFNIFREELDTKTTFTAARNMATFGFGRHFCIGAQLAKLEMQVAVEAILNDLQDMQFATDDIPTEIGLFTRYPENLKIKFKPFE</sequence>
<protein>
    <submittedName>
        <fullName evidence="3">Cytochrome P450</fullName>
    </submittedName>
</protein>
<dbReference type="PROSITE" id="PS00086">
    <property type="entry name" value="CYTOCHROME_P450"/>
    <property type="match status" value="1"/>
</dbReference>
<dbReference type="RefSeq" id="WP_264731709.1">
    <property type="nucleotide sequence ID" value="NZ_JAPDNR010000001.1"/>
</dbReference>
<dbReference type="PRINTS" id="PR00385">
    <property type="entry name" value="P450"/>
</dbReference>
<dbReference type="InterPro" id="IPR036396">
    <property type="entry name" value="Cyt_P450_sf"/>
</dbReference>
<dbReference type="PRINTS" id="PR00359">
    <property type="entry name" value="BP450"/>
</dbReference>
<dbReference type="InterPro" id="IPR002397">
    <property type="entry name" value="Cyt_P450_B"/>
</dbReference>
<organism evidence="3 4">
    <name type="scientific">Chitinophaga nivalis</name>
    <dbReference type="NCBI Taxonomy" id="2991709"/>
    <lineage>
        <taxon>Bacteria</taxon>
        <taxon>Pseudomonadati</taxon>
        <taxon>Bacteroidota</taxon>
        <taxon>Chitinophagia</taxon>
        <taxon>Chitinophagales</taxon>
        <taxon>Chitinophagaceae</taxon>
        <taxon>Chitinophaga</taxon>
    </lineage>
</organism>
<comment type="caution">
    <text evidence="3">The sequence shown here is derived from an EMBL/GenBank/DDBJ whole genome shotgun (WGS) entry which is preliminary data.</text>
</comment>
<proteinExistence type="inferred from homology"/>
<keyword evidence="4" id="KW-1185">Reference proteome</keyword>
<dbReference type="SUPFAM" id="SSF48264">
    <property type="entry name" value="Cytochrome P450"/>
    <property type="match status" value="1"/>
</dbReference>
<keyword evidence="2" id="KW-0408">Iron</keyword>
<dbReference type="InterPro" id="IPR017972">
    <property type="entry name" value="Cyt_P450_CS"/>
</dbReference>
<dbReference type="Pfam" id="PF00067">
    <property type="entry name" value="p450"/>
    <property type="match status" value="1"/>
</dbReference>
<dbReference type="PANTHER" id="PTHR46696:SF3">
    <property type="entry name" value="PULCHERRIMINIC ACID SYNTHASE"/>
    <property type="match status" value="1"/>
</dbReference>
<evidence type="ECO:0000256" key="2">
    <source>
        <dbReference type="RuleBase" id="RU000461"/>
    </source>
</evidence>
<dbReference type="Proteomes" id="UP001207742">
    <property type="component" value="Unassembled WGS sequence"/>
</dbReference>
<keyword evidence="2" id="KW-0560">Oxidoreductase</keyword>
<dbReference type="EMBL" id="JAPDNS010000001">
    <property type="protein sequence ID" value="MCW3485389.1"/>
    <property type="molecule type" value="Genomic_DNA"/>
</dbReference>
<gene>
    <name evidence="3" type="ORF">OL497_15875</name>
</gene>
<reference evidence="3 4" key="1">
    <citation type="submission" date="2022-10" db="EMBL/GenBank/DDBJ databases">
        <title>Chitinophaga nivalis PC15 sp. nov., isolated from Pyeongchang county, South Korea.</title>
        <authorList>
            <person name="Trinh H.N."/>
        </authorList>
    </citation>
    <scope>NUCLEOTIDE SEQUENCE [LARGE SCALE GENOMIC DNA]</scope>
    <source>
        <strain evidence="3 4">PC14</strain>
    </source>
</reference>
<dbReference type="InterPro" id="IPR001128">
    <property type="entry name" value="Cyt_P450"/>
</dbReference>
<keyword evidence="2" id="KW-0349">Heme</keyword>